<dbReference type="GO" id="GO:0030247">
    <property type="term" value="F:polysaccharide binding"/>
    <property type="evidence" value="ECO:0007669"/>
    <property type="project" value="UniProtKB-UniRule"/>
</dbReference>
<comment type="caution">
    <text evidence="7">The sequence shown here is derived from an EMBL/GenBank/DDBJ whole genome shotgun (WGS) entry which is preliminary data.</text>
</comment>
<dbReference type="AlphaFoldDB" id="A0A543CD28"/>
<dbReference type="Pfam" id="PF00553">
    <property type="entry name" value="CBM_2"/>
    <property type="match status" value="1"/>
</dbReference>
<evidence type="ECO:0000256" key="2">
    <source>
        <dbReference type="ARBA" id="ARBA00022801"/>
    </source>
</evidence>
<dbReference type="SUPFAM" id="SSF81296">
    <property type="entry name" value="E set domains"/>
    <property type="match status" value="1"/>
</dbReference>
<dbReference type="EMBL" id="VFOZ01000001">
    <property type="protein sequence ID" value="TQL94900.1"/>
    <property type="molecule type" value="Genomic_DNA"/>
</dbReference>
<keyword evidence="2" id="KW-0378">Hydrolase</keyword>
<dbReference type="InterPro" id="IPR014756">
    <property type="entry name" value="Ig_E-set"/>
</dbReference>
<evidence type="ECO:0000313" key="8">
    <source>
        <dbReference type="Proteomes" id="UP000316096"/>
    </source>
</evidence>
<name>A0A543CD28_9ACTN</name>
<keyword evidence="4" id="KW-0119">Carbohydrate metabolism</keyword>
<dbReference type="PANTHER" id="PTHR34823">
    <property type="entry name" value="GLCNAC-BINDING PROTEIN A"/>
    <property type="match status" value="1"/>
</dbReference>
<dbReference type="InterPro" id="IPR012291">
    <property type="entry name" value="CBM2_carb-bd_dom_sf"/>
</dbReference>
<dbReference type="GO" id="GO:0004553">
    <property type="term" value="F:hydrolase activity, hydrolyzing O-glycosyl compounds"/>
    <property type="evidence" value="ECO:0007669"/>
    <property type="project" value="InterPro"/>
</dbReference>
<dbReference type="InterPro" id="IPR018366">
    <property type="entry name" value="CBM2_CS"/>
</dbReference>
<keyword evidence="4" id="KW-0624">Polysaccharide degradation</keyword>
<protein>
    <submittedName>
        <fullName evidence="7">Chitin-binding protein</fullName>
    </submittedName>
</protein>
<keyword evidence="3" id="KW-0326">Glycosidase</keyword>
<evidence type="ECO:0000313" key="7">
    <source>
        <dbReference type="EMBL" id="TQL94900.1"/>
    </source>
</evidence>
<dbReference type="PANTHER" id="PTHR34823:SF1">
    <property type="entry name" value="CHITIN-BINDING TYPE-4 DOMAIN-CONTAINING PROTEIN"/>
    <property type="match status" value="1"/>
</dbReference>
<dbReference type="InterPro" id="IPR051024">
    <property type="entry name" value="GlcNAc_Chitin_IntDeg"/>
</dbReference>
<keyword evidence="1" id="KW-0732">Signal</keyword>
<organism evidence="7 8">
    <name type="scientific">Actinoallomurus bryophytorum</name>
    <dbReference type="NCBI Taxonomy" id="1490222"/>
    <lineage>
        <taxon>Bacteria</taxon>
        <taxon>Bacillati</taxon>
        <taxon>Actinomycetota</taxon>
        <taxon>Actinomycetes</taxon>
        <taxon>Streptosporangiales</taxon>
        <taxon>Thermomonosporaceae</taxon>
        <taxon>Actinoallomurus</taxon>
    </lineage>
</organism>
<feature type="region of interest" description="Disordered" evidence="5">
    <location>
        <begin position="1"/>
        <end position="28"/>
    </location>
</feature>
<feature type="compositionally biased region" description="Basic residues" evidence="5">
    <location>
        <begin position="12"/>
        <end position="22"/>
    </location>
</feature>
<evidence type="ECO:0000256" key="5">
    <source>
        <dbReference type="SAM" id="MobiDB-lite"/>
    </source>
</evidence>
<evidence type="ECO:0000256" key="1">
    <source>
        <dbReference type="ARBA" id="ARBA00022729"/>
    </source>
</evidence>
<evidence type="ECO:0000256" key="4">
    <source>
        <dbReference type="ARBA" id="ARBA00023326"/>
    </source>
</evidence>
<keyword evidence="8" id="KW-1185">Reference proteome</keyword>
<dbReference type="Gene3D" id="2.60.40.290">
    <property type="match status" value="1"/>
</dbReference>
<dbReference type="Pfam" id="PF03067">
    <property type="entry name" value="LPMO_10"/>
    <property type="match status" value="1"/>
</dbReference>
<dbReference type="SUPFAM" id="SSF49384">
    <property type="entry name" value="Carbohydrate-binding domain"/>
    <property type="match status" value="1"/>
</dbReference>
<dbReference type="Proteomes" id="UP000316096">
    <property type="component" value="Unassembled WGS sequence"/>
</dbReference>
<evidence type="ECO:0000256" key="3">
    <source>
        <dbReference type="ARBA" id="ARBA00023295"/>
    </source>
</evidence>
<dbReference type="InterPro" id="IPR004302">
    <property type="entry name" value="Cellulose/chitin-bd_N"/>
</dbReference>
<dbReference type="PROSITE" id="PS00561">
    <property type="entry name" value="CBM2_A"/>
    <property type="match status" value="1"/>
</dbReference>
<dbReference type="InterPro" id="IPR008965">
    <property type="entry name" value="CBM2/CBM3_carb-bd_dom_sf"/>
</dbReference>
<dbReference type="GO" id="GO:0000272">
    <property type="term" value="P:polysaccharide catabolic process"/>
    <property type="evidence" value="ECO:0007669"/>
    <property type="project" value="UniProtKB-KW"/>
</dbReference>
<dbReference type="Gene3D" id="2.70.50.50">
    <property type="entry name" value="chitin-binding protein cbp21"/>
    <property type="match status" value="1"/>
</dbReference>
<evidence type="ECO:0000259" key="6">
    <source>
        <dbReference type="PROSITE" id="PS51173"/>
    </source>
</evidence>
<dbReference type="InterPro" id="IPR001919">
    <property type="entry name" value="CBD2"/>
</dbReference>
<gene>
    <name evidence="7" type="ORF">FB559_0386</name>
</gene>
<dbReference type="PROSITE" id="PS51173">
    <property type="entry name" value="CBM2"/>
    <property type="match status" value="1"/>
</dbReference>
<proteinExistence type="predicted"/>
<dbReference type="SMART" id="SM00637">
    <property type="entry name" value="CBD_II"/>
    <property type="match status" value="1"/>
</dbReference>
<accession>A0A543CD28</accession>
<dbReference type="CDD" id="cd21177">
    <property type="entry name" value="LPMO_AA10"/>
    <property type="match status" value="1"/>
</dbReference>
<sequence>MQNAYPPPSWRRTGRGRPHGRPVRAYGPSKGRVLRKRWTRALAGVAMSAASLLAASVLTAPPAAAHGAFMQPGSRTFLCWEDGLTDSGQIVPKNPACSAAVAQSGTNALYNWFAVLRSDGAGRTRGFIQDGQLCAGGNPNYTGFDLPSADWPVTHLTSGANFDFRYNKWAAHPGSFSLYVTKDGWDPSKPLTWDEMETTPFLVADHPPSTGPVGSVDGYYYWSGDLPANKTGRHVIYSVWQRSDSNETFYGCSDVVFDGGNGEVTGIGQSGDPGTSPCEATFAVTNQWSGGFQAEVTVRNPGTAAMNGWTVSWLTPSGQQVASVWNGTLTVSGDLAAVRNADWNRTVAAGASTTFGLVANGPATVPTLSCVSP</sequence>
<reference evidence="7 8" key="1">
    <citation type="submission" date="2019-06" db="EMBL/GenBank/DDBJ databases">
        <title>Sequencing the genomes of 1000 actinobacteria strains.</title>
        <authorList>
            <person name="Klenk H.-P."/>
        </authorList>
    </citation>
    <scope>NUCLEOTIDE SEQUENCE [LARGE SCALE GENOMIC DNA]</scope>
    <source>
        <strain evidence="7 8">DSM 102200</strain>
    </source>
</reference>
<feature type="domain" description="CBM2" evidence="6">
    <location>
        <begin position="271"/>
        <end position="373"/>
    </location>
</feature>